<dbReference type="Proteomes" id="UP000294947">
    <property type="component" value="Unassembled WGS sequence"/>
</dbReference>
<dbReference type="RefSeq" id="WP_132492317.1">
    <property type="nucleotide sequence ID" value="NZ_SMKW01000060.1"/>
</dbReference>
<accession>A0A4R4Y9R1</accession>
<comment type="caution">
    <text evidence="4">The sequence shown here is derived from an EMBL/GenBank/DDBJ whole genome shotgun (WGS) entry which is preliminary data.</text>
</comment>
<dbReference type="PANTHER" id="PTHR30466:SF11">
    <property type="entry name" value="FLAVIN-DEPENDENT MONOOXYGENASE, REDUCTASE SUBUNIT HSAB"/>
    <property type="match status" value="1"/>
</dbReference>
<dbReference type="Pfam" id="PF01613">
    <property type="entry name" value="Flavin_Reduct"/>
    <property type="match status" value="1"/>
</dbReference>
<dbReference type="Gene3D" id="2.30.110.10">
    <property type="entry name" value="Electron Transport, Fmn-binding Protein, Chain A"/>
    <property type="match status" value="1"/>
</dbReference>
<dbReference type="EMBL" id="SMKW01000060">
    <property type="protein sequence ID" value="TDD41261.1"/>
    <property type="molecule type" value="Genomic_DNA"/>
</dbReference>
<keyword evidence="2" id="KW-0560">Oxidoreductase</keyword>
<dbReference type="GO" id="GO:0042602">
    <property type="term" value="F:riboflavin reductase (NADPH) activity"/>
    <property type="evidence" value="ECO:0007669"/>
    <property type="project" value="TreeGrafter"/>
</dbReference>
<proteinExistence type="inferred from homology"/>
<evidence type="ECO:0000256" key="1">
    <source>
        <dbReference type="ARBA" id="ARBA00008898"/>
    </source>
</evidence>
<dbReference type="AlphaFoldDB" id="A0A4R4Y9R1"/>
<keyword evidence="5" id="KW-1185">Reference proteome</keyword>
<feature type="domain" description="Flavin reductase like" evidence="3">
    <location>
        <begin position="27"/>
        <end position="170"/>
    </location>
</feature>
<evidence type="ECO:0000313" key="4">
    <source>
        <dbReference type="EMBL" id="TDD41261.1"/>
    </source>
</evidence>
<dbReference type="InterPro" id="IPR050268">
    <property type="entry name" value="NADH-dep_flavin_reductase"/>
</dbReference>
<evidence type="ECO:0000259" key="3">
    <source>
        <dbReference type="SMART" id="SM00903"/>
    </source>
</evidence>
<dbReference type="InterPro" id="IPR054682">
    <property type="entry name" value="HsaB"/>
</dbReference>
<protein>
    <submittedName>
        <fullName evidence="4">Flavin reductase</fullName>
    </submittedName>
</protein>
<organism evidence="4 5">
    <name type="scientific">Saccharopolyspora elongata</name>
    <dbReference type="NCBI Taxonomy" id="2530387"/>
    <lineage>
        <taxon>Bacteria</taxon>
        <taxon>Bacillati</taxon>
        <taxon>Actinomycetota</taxon>
        <taxon>Actinomycetes</taxon>
        <taxon>Pseudonocardiales</taxon>
        <taxon>Pseudonocardiaceae</taxon>
        <taxon>Saccharopolyspora</taxon>
    </lineage>
</organism>
<reference evidence="4 5" key="1">
    <citation type="submission" date="2019-03" db="EMBL/GenBank/DDBJ databases">
        <title>Draft genome sequences of novel Actinobacteria.</title>
        <authorList>
            <person name="Sahin N."/>
            <person name="Ay H."/>
            <person name="Saygin H."/>
        </authorList>
    </citation>
    <scope>NUCLEOTIDE SEQUENCE [LARGE SCALE GENOMIC DNA]</scope>
    <source>
        <strain evidence="4 5">7K502</strain>
    </source>
</reference>
<dbReference type="SUPFAM" id="SSF50475">
    <property type="entry name" value="FMN-binding split barrel"/>
    <property type="match status" value="1"/>
</dbReference>
<dbReference type="PANTHER" id="PTHR30466">
    <property type="entry name" value="FLAVIN REDUCTASE"/>
    <property type="match status" value="1"/>
</dbReference>
<comment type="similarity">
    <text evidence="1">Belongs to the non-flavoprotein flavin reductase family.</text>
</comment>
<evidence type="ECO:0000313" key="5">
    <source>
        <dbReference type="Proteomes" id="UP000294947"/>
    </source>
</evidence>
<dbReference type="OrthoDB" id="9792858at2"/>
<dbReference type="InterPro" id="IPR012349">
    <property type="entry name" value="Split_barrel_FMN-bd"/>
</dbReference>
<name>A0A4R4Y9R1_9PSEU</name>
<dbReference type="NCBIfam" id="NF045630">
    <property type="entry name" value="monooxsub_HsaB"/>
    <property type="match status" value="1"/>
</dbReference>
<dbReference type="GO" id="GO:0010181">
    <property type="term" value="F:FMN binding"/>
    <property type="evidence" value="ECO:0007669"/>
    <property type="project" value="InterPro"/>
</dbReference>
<dbReference type="SMART" id="SM00903">
    <property type="entry name" value="Flavin_Reduct"/>
    <property type="match status" value="1"/>
</dbReference>
<gene>
    <name evidence="4" type="ORF">E1288_33125</name>
</gene>
<sequence length="195" mass="21040">MATAGTTTTESTTTRGAVDPNRFRHVLGHFCTGVAVIATVEGDTPAGFACQSFSALSLDPPLVLFCPSRASRAWAAIERVGRFTVNLLSSEQREVSAVFGRRGENKFACTGWSLSPGRGPVLDGVLAWIDCVVADVLDGGDHHIVVGRVTDLDTPGPNRPLLFYRGAYAETAEPLDDGVRRWAVEPFFDRPDGWF</sequence>
<evidence type="ECO:0000256" key="2">
    <source>
        <dbReference type="ARBA" id="ARBA00023002"/>
    </source>
</evidence>
<dbReference type="InterPro" id="IPR002563">
    <property type="entry name" value="Flavin_Rdtase-like_dom"/>
</dbReference>